<protein>
    <submittedName>
        <fullName evidence="2">Uncharacterized protein</fullName>
    </submittedName>
</protein>
<dbReference type="OrthoDB" id="5552418at2759"/>
<organism evidence="2 3">
    <name type="scientific">Rhizodiscina lignyota</name>
    <dbReference type="NCBI Taxonomy" id="1504668"/>
    <lineage>
        <taxon>Eukaryota</taxon>
        <taxon>Fungi</taxon>
        <taxon>Dikarya</taxon>
        <taxon>Ascomycota</taxon>
        <taxon>Pezizomycotina</taxon>
        <taxon>Dothideomycetes</taxon>
        <taxon>Pleosporomycetidae</taxon>
        <taxon>Aulographales</taxon>
        <taxon>Rhizodiscinaceae</taxon>
        <taxon>Rhizodiscina</taxon>
    </lineage>
</organism>
<dbReference type="EMBL" id="ML978121">
    <property type="protein sequence ID" value="KAF2104155.1"/>
    <property type="molecule type" value="Genomic_DNA"/>
</dbReference>
<feature type="compositionally biased region" description="Low complexity" evidence="1">
    <location>
        <begin position="14"/>
        <end position="27"/>
    </location>
</feature>
<comment type="caution">
    <text evidence="2">The sequence shown here is derived from an EMBL/GenBank/DDBJ whole genome shotgun (WGS) entry which is preliminary data.</text>
</comment>
<evidence type="ECO:0000256" key="1">
    <source>
        <dbReference type="SAM" id="MobiDB-lite"/>
    </source>
</evidence>
<gene>
    <name evidence="2" type="ORF">NA57DRAFT_70368</name>
</gene>
<evidence type="ECO:0000313" key="3">
    <source>
        <dbReference type="Proteomes" id="UP000799772"/>
    </source>
</evidence>
<dbReference type="Proteomes" id="UP000799772">
    <property type="component" value="Unassembled WGS sequence"/>
</dbReference>
<reference evidence="2" key="1">
    <citation type="journal article" date="2020" name="Stud. Mycol.">
        <title>101 Dothideomycetes genomes: a test case for predicting lifestyles and emergence of pathogens.</title>
        <authorList>
            <person name="Haridas S."/>
            <person name="Albert R."/>
            <person name="Binder M."/>
            <person name="Bloem J."/>
            <person name="Labutti K."/>
            <person name="Salamov A."/>
            <person name="Andreopoulos B."/>
            <person name="Baker S."/>
            <person name="Barry K."/>
            <person name="Bills G."/>
            <person name="Bluhm B."/>
            <person name="Cannon C."/>
            <person name="Castanera R."/>
            <person name="Culley D."/>
            <person name="Daum C."/>
            <person name="Ezra D."/>
            <person name="Gonzalez J."/>
            <person name="Henrissat B."/>
            <person name="Kuo A."/>
            <person name="Liang C."/>
            <person name="Lipzen A."/>
            <person name="Lutzoni F."/>
            <person name="Magnuson J."/>
            <person name="Mondo S."/>
            <person name="Nolan M."/>
            <person name="Ohm R."/>
            <person name="Pangilinan J."/>
            <person name="Park H.-J."/>
            <person name="Ramirez L."/>
            <person name="Alfaro M."/>
            <person name="Sun H."/>
            <person name="Tritt A."/>
            <person name="Yoshinaga Y."/>
            <person name="Zwiers L.-H."/>
            <person name="Turgeon B."/>
            <person name="Goodwin S."/>
            <person name="Spatafora J."/>
            <person name="Crous P."/>
            <person name="Grigoriev I."/>
        </authorList>
    </citation>
    <scope>NUCLEOTIDE SEQUENCE</scope>
    <source>
        <strain evidence="2">CBS 133067</strain>
    </source>
</reference>
<evidence type="ECO:0000313" key="2">
    <source>
        <dbReference type="EMBL" id="KAF2104155.1"/>
    </source>
</evidence>
<feature type="compositionally biased region" description="Polar residues" evidence="1">
    <location>
        <begin position="41"/>
        <end position="61"/>
    </location>
</feature>
<accession>A0A9P4MBA5</accession>
<dbReference type="AlphaFoldDB" id="A0A9P4MBA5"/>
<name>A0A9P4MBA5_9PEZI</name>
<sequence>MENNDRRQRQSNPTGYTTQQGLLQQSPQYPPASAPDRYRQATLQQSPTSAPSNRRAGSQTYGAYGYGEGAQFVGSSMQAGTIQYQPEYTSDSTRSQQQPQYSQYGSNIMYNVPGQQQGASPASPYDSVQPYAQQPRQSAAVEVLATQFGVPQQYYVPGAGDTGPTSAPNTAIAQQNVPSQYPSLSYTQQSPVAHAREPIASAYGAAMTDTSAQGTTSQYGTQGYSAQSGSEFDAAYQQYQGELRRTNENVRDGRLAEAGSSLVRVSEWLLGNAESLVRDEEAMHDERLRLWEEFNYCWLAALQRQKDLTVEMHKTGQPPQAPQTLMEVEFLKNMGNELVRLCDIMEKHGLVDYQMGVWEESIMDLLMQCLDLLDDQNTVASSSGRRR</sequence>
<proteinExistence type="predicted"/>
<feature type="region of interest" description="Disordered" evidence="1">
    <location>
        <begin position="1"/>
        <end position="62"/>
    </location>
</feature>
<keyword evidence="3" id="KW-1185">Reference proteome</keyword>